<gene>
    <name evidence="2" type="ORF">AGLY_014708</name>
</gene>
<dbReference type="AlphaFoldDB" id="A0A6G0T2M7"/>
<accession>A0A6G0T2M7</accession>
<sequence length="214" mass="24542">MIPDVKILRKYNFQMSIPNQSYEDNDRQRSSIAAVFHYILNGVINDECIDSTMIITSRNNASILSFGGGFRWKSEYLWCIIEIKNTLKTNSKNIKTILHNFKLRNDLFIYSLEKKTKYNLTRMHSTNFSQIDELTNNVVWTGRNGWRPAARARPTGFLGENSGRTTALVRVSDMSFSPKCPAGRVRTAGRRCRTPISPETLRPVASSSRNRSQR</sequence>
<name>A0A6G0T2M7_APHGL</name>
<evidence type="ECO:0000256" key="1">
    <source>
        <dbReference type="SAM" id="MobiDB-lite"/>
    </source>
</evidence>
<dbReference type="EMBL" id="VYZN01000065">
    <property type="protein sequence ID" value="KAE9524658.1"/>
    <property type="molecule type" value="Genomic_DNA"/>
</dbReference>
<keyword evidence="3" id="KW-1185">Reference proteome</keyword>
<dbReference type="Proteomes" id="UP000475862">
    <property type="component" value="Unassembled WGS sequence"/>
</dbReference>
<comment type="caution">
    <text evidence="2">The sequence shown here is derived from an EMBL/GenBank/DDBJ whole genome shotgun (WGS) entry which is preliminary data.</text>
</comment>
<proteinExistence type="predicted"/>
<feature type="compositionally biased region" description="Polar residues" evidence="1">
    <location>
        <begin position="205"/>
        <end position="214"/>
    </location>
</feature>
<evidence type="ECO:0000313" key="2">
    <source>
        <dbReference type="EMBL" id="KAE9524658.1"/>
    </source>
</evidence>
<feature type="region of interest" description="Disordered" evidence="1">
    <location>
        <begin position="182"/>
        <end position="214"/>
    </location>
</feature>
<organism evidence="2 3">
    <name type="scientific">Aphis glycines</name>
    <name type="common">Soybean aphid</name>
    <dbReference type="NCBI Taxonomy" id="307491"/>
    <lineage>
        <taxon>Eukaryota</taxon>
        <taxon>Metazoa</taxon>
        <taxon>Ecdysozoa</taxon>
        <taxon>Arthropoda</taxon>
        <taxon>Hexapoda</taxon>
        <taxon>Insecta</taxon>
        <taxon>Pterygota</taxon>
        <taxon>Neoptera</taxon>
        <taxon>Paraneoptera</taxon>
        <taxon>Hemiptera</taxon>
        <taxon>Sternorrhyncha</taxon>
        <taxon>Aphidomorpha</taxon>
        <taxon>Aphidoidea</taxon>
        <taxon>Aphididae</taxon>
        <taxon>Aphidini</taxon>
        <taxon>Aphis</taxon>
        <taxon>Aphis</taxon>
    </lineage>
</organism>
<reference evidence="2 3" key="1">
    <citation type="submission" date="2019-08" db="EMBL/GenBank/DDBJ databases">
        <title>The genome of the soybean aphid Biotype 1, its phylome, world population structure and adaptation to the North American continent.</title>
        <authorList>
            <person name="Giordano R."/>
            <person name="Donthu R.K."/>
            <person name="Hernandez A.G."/>
            <person name="Wright C.L."/>
            <person name="Zimin A.V."/>
        </authorList>
    </citation>
    <scope>NUCLEOTIDE SEQUENCE [LARGE SCALE GENOMIC DNA]</scope>
    <source>
        <tissue evidence="2">Whole aphids</tissue>
    </source>
</reference>
<protein>
    <submittedName>
        <fullName evidence="2">Uncharacterized protein</fullName>
    </submittedName>
</protein>
<evidence type="ECO:0000313" key="3">
    <source>
        <dbReference type="Proteomes" id="UP000475862"/>
    </source>
</evidence>